<evidence type="ECO:0000256" key="1">
    <source>
        <dbReference type="ARBA" id="ARBA00004127"/>
    </source>
</evidence>
<keyword evidence="6" id="KW-0677">Repeat</keyword>
<keyword evidence="7 9" id="KW-1133">Transmembrane helix</keyword>
<dbReference type="PANTHER" id="PTHR10791:SF245">
    <property type="entry name" value="SUGAR TRANSPORTER SWEET"/>
    <property type="match status" value="1"/>
</dbReference>
<comment type="subcellular location">
    <subcellularLocation>
        <location evidence="9">Cell membrane</location>
        <topology evidence="9">Multi-pass membrane protein</topology>
    </subcellularLocation>
    <subcellularLocation>
        <location evidence="1">Endomembrane system</location>
        <topology evidence="1">Multi-pass membrane protein</topology>
    </subcellularLocation>
</comment>
<dbReference type="Pfam" id="PF03083">
    <property type="entry name" value="MtN3_slv"/>
    <property type="match status" value="2"/>
</dbReference>
<dbReference type="STRING" id="34508.A0A4U5MLL7"/>
<reference evidence="10 11" key="1">
    <citation type="journal article" date="2015" name="Genome Biol.">
        <title>Comparative genomics of Steinernema reveals deeply conserved gene regulatory networks.</title>
        <authorList>
            <person name="Dillman A.R."/>
            <person name="Macchietto M."/>
            <person name="Porter C.F."/>
            <person name="Rogers A."/>
            <person name="Williams B."/>
            <person name="Antoshechkin I."/>
            <person name="Lee M.M."/>
            <person name="Goodwin Z."/>
            <person name="Lu X."/>
            <person name="Lewis E.E."/>
            <person name="Goodrich-Blair H."/>
            <person name="Stock S.P."/>
            <person name="Adams B.J."/>
            <person name="Sternberg P.W."/>
            <person name="Mortazavi A."/>
        </authorList>
    </citation>
    <scope>NUCLEOTIDE SEQUENCE [LARGE SCALE GENOMIC DNA]</scope>
    <source>
        <strain evidence="10 11">ALL</strain>
    </source>
</reference>
<evidence type="ECO:0000313" key="11">
    <source>
        <dbReference type="Proteomes" id="UP000298663"/>
    </source>
</evidence>
<proteinExistence type="inferred from homology"/>
<keyword evidence="8 9" id="KW-0472">Membrane</keyword>
<evidence type="ECO:0000256" key="5">
    <source>
        <dbReference type="ARBA" id="ARBA00022692"/>
    </source>
</evidence>
<evidence type="ECO:0000313" key="10">
    <source>
        <dbReference type="EMBL" id="TKR70043.1"/>
    </source>
</evidence>
<keyword evidence="4 9" id="KW-0762">Sugar transport</keyword>
<sequence>MDLFTIFAYWLTLFSIGFTFLPVFQIFEWRQRGTADGFSSVNLVLPMLMMFCWLRHGVMTDNQINILLNIVNLVIFALYLLCFGYYQPKRKYLYGQVLALTLSVYVIFAYVDQQPIEESADIMGSIAAATQIIGLAGGLYEIKRAISLGHTEYIPASLQFGIFFLSTQWTIFGLIEGNYYIAVANVAGLIVNLITIGLYFVYPPLTWRVPVIGTGPQQKKKE</sequence>
<dbReference type="GO" id="GO:0051119">
    <property type="term" value="F:sugar transmembrane transporter activity"/>
    <property type="evidence" value="ECO:0007669"/>
    <property type="project" value="InterPro"/>
</dbReference>
<keyword evidence="3 9" id="KW-0813">Transport</keyword>
<feature type="transmembrane region" description="Helical" evidence="9">
    <location>
        <begin position="181"/>
        <end position="202"/>
    </location>
</feature>
<feature type="transmembrane region" description="Helical" evidence="9">
    <location>
        <begin position="6"/>
        <end position="27"/>
    </location>
</feature>
<keyword evidence="11" id="KW-1185">Reference proteome</keyword>
<dbReference type="GO" id="GO:0005886">
    <property type="term" value="C:plasma membrane"/>
    <property type="evidence" value="ECO:0007669"/>
    <property type="project" value="UniProtKB-SubCell"/>
</dbReference>
<evidence type="ECO:0000256" key="2">
    <source>
        <dbReference type="ARBA" id="ARBA00007809"/>
    </source>
</evidence>
<dbReference type="EMBL" id="AZBU02000007">
    <property type="protein sequence ID" value="TKR70043.1"/>
    <property type="molecule type" value="Genomic_DNA"/>
</dbReference>
<dbReference type="GO" id="GO:0012505">
    <property type="term" value="C:endomembrane system"/>
    <property type="evidence" value="ECO:0007669"/>
    <property type="project" value="UniProtKB-SubCell"/>
</dbReference>
<name>A0A4U5MLL7_STECR</name>
<dbReference type="InterPro" id="IPR047664">
    <property type="entry name" value="SWEET"/>
</dbReference>
<keyword evidence="5 9" id="KW-0812">Transmembrane</keyword>
<protein>
    <recommendedName>
        <fullName evidence="9">Sugar transporter SWEET</fullName>
    </recommendedName>
</protein>
<feature type="transmembrane region" description="Helical" evidence="9">
    <location>
        <begin position="64"/>
        <end position="86"/>
    </location>
</feature>
<accession>A0A4U5MLL7</accession>
<dbReference type="OrthoDB" id="409725at2759"/>
<evidence type="ECO:0000256" key="3">
    <source>
        <dbReference type="ARBA" id="ARBA00022448"/>
    </source>
</evidence>
<evidence type="ECO:0000256" key="8">
    <source>
        <dbReference type="ARBA" id="ARBA00023136"/>
    </source>
</evidence>
<reference evidence="10 11" key="2">
    <citation type="journal article" date="2019" name="G3 (Bethesda)">
        <title>Hybrid Assembly of the Genome of the Entomopathogenic Nematode Steinernema carpocapsae Identifies the X-Chromosome.</title>
        <authorList>
            <person name="Serra L."/>
            <person name="Macchietto M."/>
            <person name="Macias-Munoz A."/>
            <person name="McGill C.J."/>
            <person name="Rodriguez I.M."/>
            <person name="Rodriguez B."/>
            <person name="Murad R."/>
            <person name="Mortazavi A."/>
        </authorList>
    </citation>
    <scope>NUCLEOTIDE SEQUENCE [LARGE SCALE GENOMIC DNA]</scope>
    <source>
        <strain evidence="10 11">ALL</strain>
    </source>
</reference>
<dbReference type="InterPro" id="IPR004316">
    <property type="entry name" value="SWEET_rpt"/>
</dbReference>
<feature type="transmembrane region" description="Helical" evidence="9">
    <location>
        <begin position="93"/>
        <end position="110"/>
    </location>
</feature>
<evidence type="ECO:0000256" key="6">
    <source>
        <dbReference type="ARBA" id="ARBA00022737"/>
    </source>
</evidence>
<comment type="function">
    <text evidence="9">Mediates sugar transport across membranes.</text>
</comment>
<feature type="transmembrane region" description="Helical" evidence="9">
    <location>
        <begin position="39"/>
        <end position="58"/>
    </location>
</feature>
<evidence type="ECO:0000256" key="7">
    <source>
        <dbReference type="ARBA" id="ARBA00022989"/>
    </source>
</evidence>
<organism evidence="10 11">
    <name type="scientific">Steinernema carpocapsae</name>
    <name type="common">Entomopathogenic nematode</name>
    <dbReference type="NCBI Taxonomy" id="34508"/>
    <lineage>
        <taxon>Eukaryota</taxon>
        <taxon>Metazoa</taxon>
        <taxon>Ecdysozoa</taxon>
        <taxon>Nematoda</taxon>
        <taxon>Chromadorea</taxon>
        <taxon>Rhabditida</taxon>
        <taxon>Tylenchina</taxon>
        <taxon>Panagrolaimomorpha</taxon>
        <taxon>Strongyloidoidea</taxon>
        <taxon>Steinernematidae</taxon>
        <taxon>Steinernema</taxon>
    </lineage>
</organism>
<dbReference type="Gene3D" id="1.20.1280.290">
    <property type="match status" value="2"/>
</dbReference>
<evidence type="ECO:0000256" key="9">
    <source>
        <dbReference type="RuleBase" id="RU910715"/>
    </source>
</evidence>
<feature type="transmembrane region" description="Helical" evidence="9">
    <location>
        <begin position="122"/>
        <end position="142"/>
    </location>
</feature>
<feature type="transmembrane region" description="Helical" evidence="9">
    <location>
        <begin position="154"/>
        <end position="175"/>
    </location>
</feature>
<comment type="similarity">
    <text evidence="2 9">Belongs to the SWEET sugar transporter family.</text>
</comment>
<gene>
    <name evidence="10" type="ORF">L596_022113</name>
</gene>
<comment type="caution">
    <text evidence="10">The sequence shown here is derived from an EMBL/GenBank/DDBJ whole genome shotgun (WGS) entry which is preliminary data.</text>
</comment>
<dbReference type="Proteomes" id="UP000298663">
    <property type="component" value="Unassembled WGS sequence"/>
</dbReference>
<evidence type="ECO:0000256" key="4">
    <source>
        <dbReference type="ARBA" id="ARBA00022597"/>
    </source>
</evidence>
<dbReference type="PANTHER" id="PTHR10791">
    <property type="entry name" value="RAG1-ACTIVATING PROTEIN 1"/>
    <property type="match status" value="1"/>
</dbReference>
<dbReference type="AlphaFoldDB" id="A0A4U5MLL7"/>